<organism evidence="2 3">
    <name type="scientific">Pseudomonas fluorescens</name>
    <dbReference type="NCBI Taxonomy" id="294"/>
    <lineage>
        <taxon>Bacteria</taxon>
        <taxon>Pseudomonadati</taxon>
        <taxon>Pseudomonadota</taxon>
        <taxon>Gammaproteobacteria</taxon>
        <taxon>Pseudomonadales</taxon>
        <taxon>Pseudomonadaceae</taxon>
        <taxon>Pseudomonas</taxon>
    </lineage>
</organism>
<dbReference type="RefSeq" id="WP_214911989.1">
    <property type="nucleotide sequence ID" value="NZ_JAGGNX010000014.1"/>
</dbReference>
<reference evidence="2" key="1">
    <citation type="submission" date="2021-03" db="EMBL/GenBank/DDBJ databases">
        <title>Genomic analysis provides insights into the functional capacity of soil bacteria communities inhabiting an altitudinal gradient in the Atacama Desert.</title>
        <authorList>
            <person name="Gonzalez M."/>
            <person name="Maldonado J."/>
            <person name="Maza F."/>
            <person name="Hodar C."/>
            <person name="Cortes M."/>
            <person name="Palma R."/>
            <person name="Andreani C."/>
            <person name="Gaete A."/>
            <person name="Vasquez-Dean J."/>
            <person name="Acuna V."/>
            <person name="Aguado M."/>
            <person name="Mandakovic D."/>
            <person name="Latorre M."/>
            <person name="Orellana A."/>
            <person name="Gutierrez R."/>
            <person name="Montecino M."/>
            <person name="Allende M."/>
            <person name="Maass A."/>
            <person name="Cambiazo V."/>
        </authorList>
    </citation>
    <scope>NUCLEOTIDE SEQUENCE</scope>
    <source>
        <strain evidence="2">ISL-25</strain>
    </source>
</reference>
<dbReference type="EMBL" id="JAGGOB010000005">
    <property type="protein sequence ID" value="MBT2327472.1"/>
    <property type="molecule type" value="Genomic_DNA"/>
</dbReference>
<dbReference type="AlphaFoldDB" id="A0A944DEJ4"/>
<evidence type="ECO:0000313" key="2">
    <source>
        <dbReference type="EMBL" id="MBT2327472.1"/>
    </source>
</evidence>
<dbReference type="InterPro" id="IPR021245">
    <property type="entry name" value="DUF2790"/>
</dbReference>
<protein>
    <submittedName>
        <fullName evidence="2">DUF2790 domain-containing protein</fullName>
    </submittedName>
</protein>
<evidence type="ECO:0000256" key="1">
    <source>
        <dbReference type="SAM" id="SignalP"/>
    </source>
</evidence>
<dbReference type="Pfam" id="PF10976">
    <property type="entry name" value="DUF2790"/>
    <property type="match status" value="1"/>
</dbReference>
<proteinExistence type="predicted"/>
<dbReference type="Proteomes" id="UP000692896">
    <property type="component" value="Unassembled WGS sequence"/>
</dbReference>
<keyword evidence="1" id="KW-0732">Signal</keyword>
<feature type="signal peptide" evidence="1">
    <location>
        <begin position="1"/>
        <end position="24"/>
    </location>
</feature>
<gene>
    <name evidence="2" type="ORF">J7E47_01900</name>
</gene>
<name>A0A944DEJ4_PSEFL</name>
<sequence length="86" mass="9580">MNTQNVSIASLLAFITLSGLPLFAEEKTDVPAYEYGMPLDIARVIRIEEPKSPVCEVVRAKMTYVNTQGVTERVSFLKQSEVCTLQ</sequence>
<dbReference type="Gene3D" id="2.30.140.50">
    <property type="entry name" value="Protein of unknown function DUF2790"/>
    <property type="match status" value="1"/>
</dbReference>
<evidence type="ECO:0000313" key="3">
    <source>
        <dbReference type="Proteomes" id="UP000692896"/>
    </source>
</evidence>
<feature type="chain" id="PRO_5036932186" evidence="1">
    <location>
        <begin position="25"/>
        <end position="86"/>
    </location>
</feature>
<accession>A0A944DEJ4</accession>
<comment type="caution">
    <text evidence="2">The sequence shown here is derived from an EMBL/GenBank/DDBJ whole genome shotgun (WGS) entry which is preliminary data.</text>
</comment>